<dbReference type="EMBL" id="CAMXCT030005223">
    <property type="protein sequence ID" value="CAL4799049.1"/>
    <property type="molecule type" value="Genomic_DNA"/>
</dbReference>
<organism evidence="2">
    <name type="scientific">Cladocopium goreaui</name>
    <dbReference type="NCBI Taxonomy" id="2562237"/>
    <lineage>
        <taxon>Eukaryota</taxon>
        <taxon>Sar</taxon>
        <taxon>Alveolata</taxon>
        <taxon>Dinophyceae</taxon>
        <taxon>Suessiales</taxon>
        <taxon>Symbiodiniaceae</taxon>
        <taxon>Cladocopium</taxon>
    </lineage>
</organism>
<dbReference type="Gene3D" id="2.80.10.50">
    <property type="match status" value="1"/>
</dbReference>
<keyword evidence="4" id="KW-1185">Reference proteome</keyword>
<evidence type="ECO:0000313" key="2">
    <source>
        <dbReference type="EMBL" id="CAI4011737.1"/>
    </source>
</evidence>
<evidence type="ECO:0000313" key="4">
    <source>
        <dbReference type="Proteomes" id="UP001152797"/>
    </source>
</evidence>
<dbReference type="EMBL" id="CAMXCT020005223">
    <property type="protein sequence ID" value="CAL1165112.1"/>
    <property type="molecule type" value="Genomic_DNA"/>
</dbReference>
<proteinExistence type="predicted"/>
<accession>A0A9P1DKA3</accession>
<comment type="caution">
    <text evidence="2">The sequence shown here is derived from an EMBL/GenBank/DDBJ whole genome shotgun (WGS) entry which is preliminary data.</text>
</comment>
<gene>
    <name evidence="2" type="ORF">C1SCF055_LOCUS36868</name>
</gene>
<dbReference type="CDD" id="cd00257">
    <property type="entry name" value="beta-trefoil_FSCN-like"/>
    <property type="match status" value="4"/>
</dbReference>
<sequence>MAFSSFSTLVPLLRFLLIVELICEHGHAFKAHTERSGSVEMKQFEATTSKQVVDHLPVGWTVALYNSYHKRFLKITNDAVGSSGYLSNPADLSDGWTHERFLVVEGGMNDIALWNTHFQRYLKITGSGQVGASGISDKFLPGSYVDERLLAEKVGDRIAIKSANYMNKYIKMNSNFDIVTQTQVGEWEKFQVVLVEHPLKQFIGQTIGLYNIDWFRFLRMRGSGAGEVDGSPESRTREVMPKDWYDCKFTVVDAGNNKVAFHNHKHSRFLKLESITRSNFAECPPDPNIFPQPTEHTITEIDVLVTDTVDSNAVPASALPSSWTSAMFEVKSPGWGAEASNDDYGPHVALYASGVGRYVRMHGTFCCEHDDAGICMGPASTVGLHDKGSYFKVVGTFHQLVEPYVGRSLALHNAAHNVFLKMENDVITTSPTKAANDFPEGWHSEKFTVVDGRRGLVGLHSPYYNRFVQIEDTEIRGSGSLNSYQLSELSDKLVLTPAGGSTFAIFNPTHGKYLQIDAVGTGCVSYGHRVVIAQSSDAGKNQCGWYGCRVGDMINNKMYFGHGGSTPYGFYFRAPPGSGKSGCISYGDAVVIAYTSNGGNTGCGWYGCRVAAMWGDNSMGFGHGTANPHVFYIRPQPNSGLSGHAQYGHGVIIAYTNSGGHTSNCGWYGCRVASMINNDMIFGHGGANPMPFYLRPIRPISANHLLSASAKFSIVDAFNPMQTLVGLRVGFHNAASNRFLKLHGTAAASPTCDAGAMPDGWQAERFDIVFATNGQVGIKGVYENKYISLQSTGSAVASSNLAAWEWFVLEHFEDGFALKNVHHNKYLEMYNNCCIRGTAGSDGAGKRFSIVKLPGGVDTVPPAVWQKVTNQVCSGEPYTRDQCHLEICNGWSGLTEAGCKAKCENQEVSASCGHRAQRQLCMAASYQPSGGWCQLYSSCGLLQAQSGVHVLRKVDPYGGMSLLQFNTDDDDDDDIRLDRDDSLLQITDADDDLTELGMALPLALINISTFQTKLAPTNTSNSLDQHLDTLTDLVSGFYAVLHKEMKEDGPLYCPEGNVGLIPMCIALSTCLLQAKVPSKVSMEFYGAMMEQVARFEEVTWETILRALGKEGNLNLDSATIPSKYACDSRDLGNHSLAQPLGAALLQEDSEMERRLIMSRALQRSVESSHRILDSVFWNSSQHQLDSVAEQLDSVWRPICDELGCDSSNYLDVFLTSHRQSAMLLQTNMAAHLRNEIKQRMKLERKVQEVIAGRDAQKFWRPDDYQDASVESFHAYHAKGRAGIEHMLKRARKLGVDKMMLLVNQVDMAFHKRPLEQAFDHEVSNLSLAAVESGDFWDDLAKVFDCIGYGARFTSTGYSYSFNDYVSLALGLSAGDSASLRGLIEMQELTVWASIYAAFAVGACTDIFWVGAQASMTASFGCGYPRLSVTVGFIAAALSKWYSPLVCPFGPTYFGWPNIKCSQAHGFYVTTICCVFDFRTNEHNCR</sequence>
<evidence type="ECO:0000313" key="3">
    <source>
        <dbReference type="EMBL" id="CAL1165112.1"/>
    </source>
</evidence>
<dbReference type="OrthoDB" id="448032at2759"/>
<reference evidence="3" key="2">
    <citation type="submission" date="2024-04" db="EMBL/GenBank/DDBJ databases">
        <authorList>
            <person name="Chen Y."/>
            <person name="Shah S."/>
            <person name="Dougan E. K."/>
            <person name="Thang M."/>
            <person name="Chan C."/>
        </authorList>
    </citation>
    <scope>NUCLEOTIDE SEQUENCE [LARGE SCALE GENOMIC DNA]</scope>
</reference>
<dbReference type="InterPro" id="IPR008999">
    <property type="entry name" value="Actin-crosslinking"/>
</dbReference>
<reference evidence="2" key="1">
    <citation type="submission" date="2022-10" db="EMBL/GenBank/DDBJ databases">
        <authorList>
            <person name="Chen Y."/>
            <person name="Dougan E. K."/>
            <person name="Chan C."/>
            <person name="Rhodes N."/>
            <person name="Thang M."/>
        </authorList>
    </citation>
    <scope>NUCLEOTIDE SEQUENCE</scope>
</reference>
<feature type="signal peptide" evidence="1">
    <location>
        <begin position="1"/>
        <end position="28"/>
    </location>
</feature>
<feature type="chain" id="PRO_5043271413" evidence="1">
    <location>
        <begin position="29"/>
        <end position="1485"/>
    </location>
</feature>
<name>A0A9P1DKA3_9DINO</name>
<keyword evidence="1" id="KW-0732">Signal</keyword>
<protein>
    <submittedName>
        <fullName evidence="2">Uncharacterized protein</fullName>
    </submittedName>
</protein>
<evidence type="ECO:0000256" key="1">
    <source>
        <dbReference type="SAM" id="SignalP"/>
    </source>
</evidence>
<dbReference type="SUPFAM" id="SSF50405">
    <property type="entry name" value="Actin-crosslinking proteins"/>
    <property type="match status" value="1"/>
</dbReference>
<dbReference type="EMBL" id="CAMXCT010005223">
    <property type="protein sequence ID" value="CAI4011737.1"/>
    <property type="molecule type" value="Genomic_DNA"/>
</dbReference>
<dbReference type="Proteomes" id="UP001152797">
    <property type="component" value="Unassembled WGS sequence"/>
</dbReference>